<keyword evidence="19" id="KW-1185">Reference proteome</keyword>
<keyword evidence="12" id="KW-0520">NAD</keyword>
<keyword evidence="7" id="KW-0479">Metal-binding</keyword>
<evidence type="ECO:0000313" key="19">
    <source>
        <dbReference type="Proteomes" id="UP000541969"/>
    </source>
</evidence>
<evidence type="ECO:0000256" key="6">
    <source>
        <dbReference type="ARBA" id="ARBA00022630"/>
    </source>
</evidence>
<dbReference type="AlphaFoldDB" id="A0A853CBN9"/>
<dbReference type="Gene3D" id="3.40.50.80">
    <property type="entry name" value="Nucleotide-binding domain of ferredoxin-NADP reductase (FNR) module"/>
    <property type="match status" value="1"/>
</dbReference>
<dbReference type="CDD" id="cd06184">
    <property type="entry name" value="flavohem_like_fad_nad_binding"/>
    <property type="match status" value="1"/>
</dbReference>
<evidence type="ECO:0000259" key="17">
    <source>
        <dbReference type="PROSITE" id="PS51384"/>
    </source>
</evidence>
<dbReference type="PRINTS" id="PR00409">
    <property type="entry name" value="PHDIOXRDTASE"/>
</dbReference>
<dbReference type="InterPro" id="IPR005163">
    <property type="entry name" value="Tri_helical_YiiM-like"/>
</dbReference>
<organism evidence="18 19">
    <name type="scientific">Petropleomorpha daqingensis</name>
    <dbReference type="NCBI Taxonomy" id="2026353"/>
    <lineage>
        <taxon>Bacteria</taxon>
        <taxon>Bacillati</taxon>
        <taxon>Actinomycetota</taxon>
        <taxon>Actinomycetes</taxon>
        <taxon>Geodermatophilales</taxon>
        <taxon>Geodermatophilaceae</taxon>
        <taxon>Petropleomorpha</taxon>
    </lineage>
</organism>
<dbReference type="FunFam" id="3.40.50.80:FF:000010">
    <property type="entry name" value="Flavohemoprotein"/>
    <property type="match status" value="1"/>
</dbReference>
<name>A0A853CBN9_9ACTN</name>
<dbReference type="SUPFAM" id="SSF50800">
    <property type="entry name" value="PK beta-barrel domain-like"/>
    <property type="match status" value="1"/>
</dbReference>
<dbReference type="InterPro" id="IPR012675">
    <property type="entry name" value="Beta-grasp_dom_sf"/>
</dbReference>
<keyword evidence="10" id="KW-0560">Oxidoreductase</keyword>
<evidence type="ECO:0000259" key="15">
    <source>
        <dbReference type="PROSITE" id="PS51085"/>
    </source>
</evidence>
<dbReference type="InterPro" id="IPR036010">
    <property type="entry name" value="2Fe-2S_ferredoxin-like_sf"/>
</dbReference>
<comment type="cofactor">
    <cofactor evidence="1">
        <name>heme b</name>
        <dbReference type="ChEBI" id="CHEBI:60344"/>
    </cofactor>
</comment>
<evidence type="ECO:0000256" key="5">
    <source>
        <dbReference type="ARBA" id="ARBA00022617"/>
    </source>
</evidence>
<comment type="catalytic activity">
    <reaction evidence="14">
        <text>2 nitric oxide + NADPH + 2 O2 = 2 nitrate + NADP(+) + H(+)</text>
        <dbReference type="Rhea" id="RHEA:19465"/>
        <dbReference type="ChEBI" id="CHEBI:15378"/>
        <dbReference type="ChEBI" id="CHEBI:15379"/>
        <dbReference type="ChEBI" id="CHEBI:16480"/>
        <dbReference type="ChEBI" id="CHEBI:17632"/>
        <dbReference type="ChEBI" id="CHEBI:57783"/>
        <dbReference type="ChEBI" id="CHEBI:58349"/>
        <dbReference type="EC" id="1.14.12.17"/>
    </reaction>
</comment>
<evidence type="ECO:0000256" key="8">
    <source>
        <dbReference type="ARBA" id="ARBA00022827"/>
    </source>
</evidence>
<dbReference type="CDD" id="cd00207">
    <property type="entry name" value="fer2"/>
    <property type="match status" value="1"/>
</dbReference>
<dbReference type="Gene3D" id="2.40.30.10">
    <property type="entry name" value="Translation factors"/>
    <property type="match status" value="1"/>
</dbReference>
<reference evidence="18 19" key="1">
    <citation type="submission" date="2020-07" db="EMBL/GenBank/DDBJ databases">
        <title>Sequencing the genomes of 1000 actinobacteria strains.</title>
        <authorList>
            <person name="Klenk H.-P."/>
        </authorList>
    </citation>
    <scope>NUCLEOTIDE SEQUENCE [LARGE SCALE GENOMIC DNA]</scope>
    <source>
        <strain evidence="18 19">DSM 104001</strain>
    </source>
</reference>
<dbReference type="PANTHER" id="PTHR30212">
    <property type="entry name" value="PROTEIN YIIM"/>
    <property type="match status" value="1"/>
</dbReference>
<evidence type="ECO:0000256" key="3">
    <source>
        <dbReference type="ARBA" id="ARBA00006401"/>
    </source>
</evidence>
<evidence type="ECO:0000256" key="1">
    <source>
        <dbReference type="ARBA" id="ARBA00001970"/>
    </source>
</evidence>
<evidence type="ECO:0000256" key="13">
    <source>
        <dbReference type="ARBA" id="ARBA00048649"/>
    </source>
</evidence>
<dbReference type="GO" id="GO:0008941">
    <property type="term" value="F:nitric oxide dioxygenase NAD(P)H activity"/>
    <property type="evidence" value="ECO:0007669"/>
    <property type="project" value="UniProtKB-EC"/>
</dbReference>
<dbReference type="InterPro" id="IPR001041">
    <property type="entry name" value="2Fe-2S_ferredoxin-type"/>
</dbReference>
<dbReference type="EMBL" id="JACBZT010000001">
    <property type="protein sequence ID" value="NYJ04456.1"/>
    <property type="molecule type" value="Genomic_DNA"/>
</dbReference>
<dbReference type="SUPFAM" id="SSF54292">
    <property type="entry name" value="2Fe-2S ferredoxin-like"/>
    <property type="match status" value="1"/>
</dbReference>
<dbReference type="InterPro" id="IPR052353">
    <property type="entry name" value="Benzoxazolinone_Detox_Enz"/>
</dbReference>
<dbReference type="Pfam" id="PF00111">
    <property type="entry name" value="Fer2"/>
    <property type="match status" value="1"/>
</dbReference>
<dbReference type="Gene3D" id="2.40.33.20">
    <property type="entry name" value="PK beta-barrel domain-like"/>
    <property type="match status" value="1"/>
</dbReference>
<dbReference type="Gene3D" id="3.10.20.30">
    <property type="match status" value="1"/>
</dbReference>
<feature type="domain" description="2Fe-2S ferredoxin-type" evidence="15">
    <location>
        <begin position="508"/>
        <end position="590"/>
    </location>
</feature>
<dbReference type="PROSITE" id="PS51384">
    <property type="entry name" value="FAD_FR"/>
    <property type="match status" value="1"/>
</dbReference>
<evidence type="ECO:0000313" key="18">
    <source>
        <dbReference type="EMBL" id="NYJ04456.1"/>
    </source>
</evidence>
<comment type="similarity">
    <text evidence="3">In the C-terminal section; belongs to the flavoprotein pyridine nucleotide cytochrome reductase family.</text>
</comment>
<dbReference type="PROSITE" id="PS51340">
    <property type="entry name" value="MOSC"/>
    <property type="match status" value="1"/>
</dbReference>
<keyword evidence="5" id="KW-0349">Heme</keyword>
<dbReference type="RefSeq" id="WP_218859154.1">
    <property type="nucleotide sequence ID" value="NZ_JACBZT010000001.1"/>
</dbReference>
<sequence length="590" mass="62533">MSLSPGPPVGTLLSVNVGQPRDVAWRGRTVFTGVFKDPFPGPVRVGRLNIVGDGQGDLAGHGGEQRAVFVYQLGSYRYWERELGRADFVHGQFGENFTVDGLADDEVCIGDRYRIGTATFEVSQPRVTCYRVGIRMDDPRIPALLVSHRRPGFYLRVLEEGEVQAGDPIVKLASGPEQMTVAEVDGLLYLPGHGRLDLLRALRIPALSPGWQASFRALLDQGPAAGNAGLAVAGPPPAWPGFRPLTVTAITHESGTVSSIRLEDPDGAPLPAARPGQYLTVRVRPDQAQRPLLRNYSMCGPSGAGAYRIGVKREPLGAVSGYLSTRLAVGDRLDVGAPRGTFLLEDTAGPVLLVSAGIGVTPVLAMLHALAQERSEREIWWLHGARNGSEHPFAAEARDLLAALPNARTRVYYSRPGPDDVPGRGFDVTGRLTGSVLAELDPPRDAQAYVCGPAPFMDDVSAGLASLGIEAAHVHTEPFGPAAGLTPGIAAAAARPPHPPAGRPGDGPAVAFARSDLEVPWSDDYGSLLELAEACDVPVRWSCRTGVCQTCETTLIAGAVGYRPDPVEPPPDGSVLLCCSQARGDVVLDL</sequence>
<evidence type="ECO:0000256" key="11">
    <source>
        <dbReference type="ARBA" id="ARBA00023004"/>
    </source>
</evidence>
<dbReference type="Pfam" id="PF00175">
    <property type="entry name" value="NAD_binding_1"/>
    <property type="match status" value="1"/>
</dbReference>
<evidence type="ECO:0000256" key="10">
    <source>
        <dbReference type="ARBA" id="ARBA00023002"/>
    </source>
</evidence>
<feature type="domain" description="FAD-binding FR-type" evidence="17">
    <location>
        <begin position="240"/>
        <end position="345"/>
    </location>
</feature>
<evidence type="ECO:0000256" key="12">
    <source>
        <dbReference type="ARBA" id="ARBA00023027"/>
    </source>
</evidence>
<dbReference type="InterPro" id="IPR011037">
    <property type="entry name" value="Pyrv_Knase-like_insert_dom_sf"/>
</dbReference>
<keyword evidence="11" id="KW-0408">Iron</keyword>
<evidence type="ECO:0000259" key="16">
    <source>
        <dbReference type="PROSITE" id="PS51340"/>
    </source>
</evidence>
<dbReference type="Pfam" id="PF03473">
    <property type="entry name" value="MOSC"/>
    <property type="match status" value="1"/>
</dbReference>
<dbReference type="SUPFAM" id="SSF63380">
    <property type="entry name" value="Riboflavin synthase domain-like"/>
    <property type="match status" value="1"/>
</dbReference>
<accession>A0A853CBN9</accession>
<dbReference type="GO" id="GO:0030151">
    <property type="term" value="F:molybdenum ion binding"/>
    <property type="evidence" value="ECO:0007669"/>
    <property type="project" value="InterPro"/>
</dbReference>
<evidence type="ECO:0000256" key="2">
    <source>
        <dbReference type="ARBA" id="ARBA00001974"/>
    </source>
</evidence>
<protein>
    <recommendedName>
        <fullName evidence="4">nitric oxide dioxygenase</fullName>
        <ecNumber evidence="4">1.14.12.17</ecNumber>
    </recommendedName>
</protein>
<keyword evidence="6" id="KW-0285">Flavoprotein</keyword>
<dbReference type="PANTHER" id="PTHR30212:SF2">
    <property type="entry name" value="PROTEIN YIIM"/>
    <property type="match status" value="1"/>
</dbReference>
<dbReference type="InterPro" id="IPR017938">
    <property type="entry name" value="Riboflavin_synthase-like_b-brl"/>
</dbReference>
<dbReference type="InterPro" id="IPR005302">
    <property type="entry name" value="MoCF_Sase_C"/>
</dbReference>
<dbReference type="GO" id="GO:0030170">
    <property type="term" value="F:pyridoxal phosphate binding"/>
    <property type="evidence" value="ECO:0007669"/>
    <property type="project" value="InterPro"/>
</dbReference>
<dbReference type="InterPro" id="IPR017927">
    <property type="entry name" value="FAD-bd_FR_type"/>
</dbReference>
<dbReference type="Proteomes" id="UP000541969">
    <property type="component" value="Unassembled WGS sequence"/>
</dbReference>
<gene>
    <name evidence="18" type="ORF">GGQ55_000734</name>
</gene>
<comment type="cofactor">
    <cofactor evidence="2">
        <name>FAD</name>
        <dbReference type="ChEBI" id="CHEBI:57692"/>
    </cofactor>
</comment>
<keyword evidence="8" id="KW-0274">FAD</keyword>
<dbReference type="InterPro" id="IPR001433">
    <property type="entry name" value="OxRdtase_FAD/NAD-bd"/>
</dbReference>
<evidence type="ECO:0000256" key="14">
    <source>
        <dbReference type="ARBA" id="ARBA00049433"/>
    </source>
</evidence>
<proteinExistence type="inferred from homology"/>
<comment type="caution">
    <text evidence="18">The sequence shown here is derived from an EMBL/GenBank/DDBJ whole genome shotgun (WGS) entry which is preliminary data.</text>
</comment>
<dbReference type="EC" id="1.14.12.17" evidence="4"/>
<evidence type="ECO:0000256" key="4">
    <source>
        <dbReference type="ARBA" id="ARBA00012229"/>
    </source>
</evidence>
<dbReference type="GO" id="GO:0051537">
    <property type="term" value="F:2 iron, 2 sulfur cluster binding"/>
    <property type="evidence" value="ECO:0007669"/>
    <property type="project" value="UniProtKB-KW"/>
</dbReference>
<evidence type="ECO:0000256" key="7">
    <source>
        <dbReference type="ARBA" id="ARBA00022723"/>
    </source>
</evidence>
<comment type="catalytic activity">
    <reaction evidence="13">
        <text>2 nitric oxide + NADH + 2 O2 = 2 nitrate + NAD(+) + H(+)</text>
        <dbReference type="Rhea" id="RHEA:19469"/>
        <dbReference type="ChEBI" id="CHEBI:15378"/>
        <dbReference type="ChEBI" id="CHEBI:15379"/>
        <dbReference type="ChEBI" id="CHEBI:16480"/>
        <dbReference type="ChEBI" id="CHEBI:17632"/>
        <dbReference type="ChEBI" id="CHEBI:57540"/>
        <dbReference type="ChEBI" id="CHEBI:57945"/>
        <dbReference type="EC" id="1.14.12.17"/>
    </reaction>
</comment>
<evidence type="ECO:0000256" key="9">
    <source>
        <dbReference type="ARBA" id="ARBA00022857"/>
    </source>
</evidence>
<dbReference type="PROSITE" id="PS51085">
    <property type="entry name" value="2FE2S_FER_2"/>
    <property type="match status" value="1"/>
</dbReference>
<dbReference type="Pfam" id="PF03475">
    <property type="entry name" value="YiiM_3-alpha"/>
    <property type="match status" value="1"/>
</dbReference>
<feature type="domain" description="MOSC" evidence="16">
    <location>
        <begin position="37"/>
        <end position="172"/>
    </location>
</feature>
<dbReference type="SUPFAM" id="SSF52343">
    <property type="entry name" value="Ferredoxin reductase-like, C-terminal NADP-linked domain"/>
    <property type="match status" value="1"/>
</dbReference>
<dbReference type="InterPro" id="IPR039261">
    <property type="entry name" value="FNR_nucleotide-bd"/>
</dbReference>
<keyword evidence="9" id="KW-0521">NADP</keyword>